<dbReference type="PANTHER" id="PTHR24148:SF82">
    <property type="entry name" value="HETEROKARYON INCOMPATIBILITY DOMAIN-CONTAINING PROTEIN"/>
    <property type="match status" value="1"/>
</dbReference>
<evidence type="ECO:0000259" key="1">
    <source>
        <dbReference type="Pfam" id="PF06985"/>
    </source>
</evidence>
<evidence type="ECO:0000313" key="3">
    <source>
        <dbReference type="Proteomes" id="UP000799777"/>
    </source>
</evidence>
<feature type="domain" description="Heterokaryon incompatibility" evidence="1">
    <location>
        <begin position="5"/>
        <end position="94"/>
    </location>
</feature>
<dbReference type="Proteomes" id="UP000799777">
    <property type="component" value="Unassembled WGS sequence"/>
</dbReference>
<evidence type="ECO:0000313" key="2">
    <source>
        <dbReference type="EMBL" id="KAF2026305.1"/>
    </source>
</evidence>
<dbReference type="EMBL" id="ML978246">
    <property type="protein sequence ID" value="KAF2026305.1"/>
    <property type="molecule type" value="Genomic_DNA"/>
</dbReference>
<comment type="caution">
    <text evidence="2">The sequence shown here is derived from an EMBL/GenBank/DDBJ whole genome shotgun (WGS) entry which is preliminary data.</text>
</comment>
<dbReference type="AlphaFoldDB" id="A0A9P4H2A5"/>
<dbReference type="OrthoDB" id="2157530at2759"/>
<protein>
    <recommendedName>
        <fullName evidence="1">Heterokaryon incompatibility domain-containing protein</fullName>
    </recommendedName>
</protein>
<accession>A0A9P4H2A5</accession>
<dbReference type="PANTHER" id="PTHR24148">
    <property type="entry name" value="ANKYRIN REPEAT DOMAIN-CONTAINING PROTEIN 39 HOMOLOG-RELATED"/>
    <property type="match status" value="1"/>
</dbReference>
<dbReference type="InterPro" id="IPR010730">
    <property type="entry name" value="HET"/>
</dbReference>
<keyword evidence="3" id="KW-1185">Reference proteome</keyword>
<sequence length="113" mass="13260">MRVSKNLWIDAIYINQADNAEKAKKVMSVSHIYERATKAHVWLGSATEGNDIPSVFALFQDWLFYKRRIFEMLGSSLTAFLMRPWFTRRWVLQEVTQTYAVTLHCGSFRLPWA</sequence>
<gene>
    <name evidence="2" type="ORF">EK21DRAFT_74521</name>
</gene>
<dbReference type="InterPro" id="IPR052895">
    <property type="entry name" value="HetReg/Transcr_Mod"/>
</dbReference>
<proteinExistence type="predicted"/>
<reference evidence="2" key="1">
    <citation type="journal article" date="2020" name="Stud. Mycol.">
        <title>101 Dothideomycetes genomes: a test case for predicting lifestyles and emergence of pathogens.</title>
        <authorList>
            <person name="Haridas S."/>
            <person name="Albert R."/>
            <person name="Binder M."/>
            <person name="Bloem J."/>
            <person name="Labutti K."/>
            <person name="Salamov A."/>
            <person name="Andreopoulos B."/>
            <person name="Baker S."/>
            <person name="Barry K."/>
            <person name="Bills G."/>
            <person name="Bluhm B."/>
            <person name="Cannon C."/>
            <person name="Castanera R."/>
            <person name="Culley D."/>
            <person name="Daum C."/>
            <person name="Ezra D."/>
            <person name="Gonzalez J."/>
            <person name="Henrissat B."/>
            <person name="Kuo A."/>
            <person name="Liang C."/>
            <person name="Lipzen A."/>
            <person name="Lutzoni F."/>
            <person name="Magnuson J."/>
            <person name="Mondo S."/>
            <person name="Nolan M."/>
            <person name="Ohm R."/>
            <person name="Pangilinan J."/>
            <person name="Park H.-J."/>
            <person name="Ramirez L."/>
            <person name="Alfaro M."/>
            <person name="Sun H."/>
            <person name="Tritt A."/>
            <person name="Yoshinaga Y."/>
            <person name="Zwiers L.-H."/>
            <person name="Turgeon B."/>
            <person name="Goodwin S."/>
            <person name="Spatafora J."/>
            <person name="Crous P."/>
            <person name="Grigoriev I."/>
        </authorList>
    </citation>
    <scope>NUCLEOTIDE SEQUENCE</scope>
    <source>
        <strain evidence="2">CBS 110217</strain>
    </source>
</reference>
<dbReference type="Pfam" id="PF06985">
    <property type="entry name" value="HET"/>
    <property type="match status" value="1"/>
</dbReference>
<organism evidence="2 3">
    <name type="scientific">Setomelanomma holmii</name>
    <dbReference type="NCBI Taxonomy" id="210430"/>
    <lineage>
        <taxon>Eukaryota</taxon>
        <taxon>Fungi</taxon>
        <taxon>Dikarya</taxon>
        <taxon>Ascomycota</taxon>
        <taxon>Pezizomycotina</taxon>
        <taxon>Dothideomycetes</taxon>
        <taxon>Pleosporomycetidae</taxon>
        <taxon>Pleosporales</taxon>
        <taxon>Pleosporineae</taxon>
        <taxon>Phaeosphaeriaceae</taxon>
        <taxon>Setomelanomma</taxon>
    </lineage>
</organism>
<name>A0A9P4H2A5_9PLEO</name>